<keyword evidence="7" id="KW-1185">Reference proteome</keyword>
<dbReference type="AlphaFoldDB" id="A0A6G4WX42"/>
<gene>
    <name evidence="6" type="ORF">G5C65_16140</name>
</gene>
<keyword evidence="5 6" id="KW-0456">Lyase</keyword>
<evidence type="ECO:0000256" key="5">
    <source>
        <dbReference type="ARBA" id="ARBA00023239"/>
    </source>
</evidence>
<dbReference type="Pfam" id="PF01329">
    <property type="entry name" value="Pterin_4a"/>
    <property type="match status" value="1"/>
</dbReference>
<evidence type="ECO:0000313" key="6">
    <source>
        <dbReference type="EMBL" id="NGO69859.1"/>
    </source>
</evidence>
<comment type="caution">
    <text evidence="6">The sequence shown here is derived from an EMBL/GenBank/DDBJ whole genome shotgun (WGS) entry which is preliminary data.</text>
</comment>
<dbReference type="RefSeq" id="WP_165299538.1">
    <property type="nucleotide sequence ID" value="NZ_JAAKZZ010000146.1"/>
</dbReference>
<evidence type="ECO:0000256" key="2">
    <source>
        <dbReference type="ARBA" id="ARBA00006472"/>
    </source>
</evidence>
<dbReference type="SUPFAM" id="SSF55248">
    <property type="entry name" value="PCD-like"/>
    <property type="match status" value="1"/>
</dbReference>
<name>A0A6G4WX42_9ACTN</name>
<dbReference type="GO" id="GO:0008124">
    <property type="term" value="F:4-alpha-hydroxytetrahydrobiopterin dehydratase activity"/>
    <property type="evidence" value="ECO:0007669"/>
    <property type="project" value="UniProtKB-EC"/>
</dbReference>
<proteinExistence type="inferred from homology"/>
<comment type="catalytic activity">
    <reaction evidence="1">
        <text>(4aS,6R)-4a-hydroxy-L-erythro-5,6,7,8-tetrahydrobiopterin = (6R)-L-erythro-6,7-dihydrobiopterin + H2O</text>
        <dbReference type="Rhea" id="RHEA:11920"/>
        <dbReference type="ChEBI" id="CHEBI:15377"/>
        <dbReference type="ChEBI" id="CHEBI:15642"/>
        <dbReference type="ChEBI" id="CHEBI:43120"/>
        <dbReference type="EC" id="4.2.1.96"/>
    </reaction>
</comment>
<dbReference type="GO" id="GO:0006729">
    <property type="term" value="P:tetrahydrobiopterin biosynthetic process"/>
    <property type="evidence" value="ECO:0007669"/>
    <property type="project" value="InterPro"/>
</dbReference>
<dbReference type="EMBL" id="JAAKZZ010000146">
    <property type="protein sequence ID" value="NGO69859.1"/>
    <property type="molecule type" value="Genomic_DNA"/>
</dbReference>
<evidence type="ECO:0000313" key="7">
    <source>
        <dbReference type="Proteomes" id="UP000477722"/>
    </source>
</evidence>
<dbReference type="Proteomes" id="UP000477722">
    <property type="component" value="Unassembled WGS sequence"/>
</dbReference>
<comment type="similarity">
    <text evidence="2">Belongs to the pterin-4-alpha-carbinolamine dehydratase family.</text>
</comment>
<evidence type="ECO:0000256" key="4">
    <source>
        <dbReference type="ARBA" id="ARBA00021735"/>
    </source>
</evidence>
<sequence>MLPEPLSTPEIEEALAELPGWALEGDRLVRTYSLPRHLPAAAMVMHVAAIQEELDHHAELALGYNTLGVSVNTHTVGGRVTGLDLALARRIEAIAPDHGAD</sequence>
<dbReference type="InterPro" id="IPR001533">
    <property type="entry name" value="Pterin_deHydtase"/>
</dbReference>
<dbReference type="Gene3D" id="3.30.1360.20">
    <property type="entry name" value="Transcriptional coactivator/pterin dehydratase"/>
    <property type="match status" value="1"/>
</dbReference>
<evidence type="ECO:0000256" key="3">
    <source>
        <dbReference type="ARBA" id="ARBA00013252"/>
    </source>
</evidence>
<dbReference type="EC" id="4.2.1.96" evidence="3"/>
<organism evidence="6 7">
    <name type="scientific">Streptomyces boncukensis</name>
    <dbReference type="NCBI Taxonomy" id="2711219"/>
    <lineage>
        <taxon>Bacteria</taxon>
        <taxon>Bacillati</taxon>
        <taxon>Actinomycetota</taxon>
        <taxon>Actinomycetes</taxon>
        <taxon>Kitasatosporales</taxon>
        <taxon>Streptomycetaceae</taxon>
        <taxon>Streptomyces</taxon>
    </lineage>
</organism>
<evidence type="ECO:0000256" key="1">
    <source>
        <dbReference type="ARBA" id="ARBA00001554"/>
    </source>
</evidence>
<protein>
    <recommendedName>
        <fullName evidence="4">Putative pterin-4-alpha-carbinolamine dehydratase</fullName>
        <ecNumber evidence="3">4.2.1.96</ecNumber>
    </recommendedName>
</protein>
<accession>A0A6G4WX42</accession>
<dbReference type="InterPro" id="IPR036428">
    <property type="entry name" value="PCD_sf"/>
</dbReference>
<reference evidence="6 7" key="1">
    <citation type="submission" date="2020-02" db="EMBL/GenBank/DDBJ databases">
        <title>Whole-genome analyses of novel actinobacteria.</title>
        <authorList>
            <person name="Sahin N."/>
            <person name="Tatar D."/>
        </authorList>
    </citation>
    <scope>NUCLEOTIDE SEQUENCE [LARGE SCALE GENOMIC DNA]</scope>
    <source>
        <strain evidence="6 7">SB3404</strain>
    </source>
</reference>
<dbReference type="NCBIfam" id="NF002017">
    <property type="entry name" value="PRK00823.1-2"/>
    <property type="match status" value="1"/>
</dbReference>